<keyword evidence="3" id="KW-0479">Metal-binding</keyword>
<dbReference type="EMBL" id="FRBW01000002">
    <property type="protein sequence ID" value="SHM34067.1"/>
    <property type="molecule type" value="Genomic_DNA"/>
</dbReference>
<evidence type="ECO:0000256" key="2">
    <source>
        <dbReference type="ARBA" id="ARBA00008072"/>
    </source>
</evidence>
<comment type="similarity">
    <text evidence="2">Belongs to the zinc-containing alcohol dehydrogenase family.</text>
</comment>
<dbReference type="Proteomes" id="UP000186002">
    <property type="component" value="Unassembled WGS sequence"/>
</dbReference>
<dbReference type="GO" id="GO:0046872">
    <property type="term" value="F:metal ion binding"/>
    <property type="evidence" value="ECO:0007669"/>
    <property type="project" value="UniProtKB-KW"/>
</dbReference>
<evidence type="ECO:0000256" key="3">
    <source>
        <dbReference type="ARBA" id="ARBA00022723"/>
    </source>
</evidence>
<dbReference type="InterPro" id="IPR036291">
    <property type="entry name" value="NAD(P)-bd_dom_sf"/>
</dbReference>
<reference evidence="6 7" key="1">
    <citation type="submission" date="2016-11" db="EMBL/GenBank/DDBJ databases">
        <authorList>
            <person name="Jaros S."/>
            <person name="Januszkiewicz K."/>
            <person name="Wedrychowicz H."/>
        </authorList>
    </citation>
    <scope>NUCLEOTIDE SEQUENCE [LARGE SCALE GENOMIC DNA]</scope>
    <source>
        <strain evidence="6 7">DSM 22153</strain>
    </source>
</reference>
<evidence type="ECO:0000256" key="5">
    <source>
        <dbReference type="ARBA" id="ARBA00023002"/>
    </source>
</evidence>
<dbReference type="CDD" id="cd08255">
    <property type="entry name" value="2-desacetyl-2-hydroxyethyl_bacteriochlorophyllide_like"/>
    <property type="match status" value="1"/>
</dbReference>
<evidence type="ECO:0000313" key="7">
    <source>
        <dbReference type="Proteomes" id="UP000186002"/>
    </source>
</evidence>
<evidence type="ECO:0000256" key="4">
    <source>
        <dbReference type="ARBA" id="ARBA00022833"/>
    </source>
</evidence>
<dbReference type="SUPFAM" id="SSF51735">
    <property type="entry name" value="NAD(P)-binding Rossmann-fold domains"/>
    <property type="match status" value="1"/>
</dbReference>
<organism evidence="6 7">
    <name type="scientific">Roseibium suaedae</name>
    <dbReference type="NCBI Taxonomy" id="735517"/>
    <lineage>
        <taxon>Bacteria</taxon>
        <taxon>Pseudomonadati</taxon>
        <taxon>Pseudomonadota</taxon>
        <taxon>Alphaproteobacteria</taxon>
        <taxon>Hyphomicrobiales</taxon>
        <taxon>Stappiaceae</taxon>
        <taxon>Roseibium</taxon>
    </lineage>
</organism>
<name>A0A1M7I0Z2_9HYPH</name>
<keyword evidence="7" id="KW-1185">Reference proteome</keyword>
<accession>A0A1M7I0Z2</accession>
<evidence type="ECO:0000256" key="1">
    <source>
        <dbReference type="ARBA" id="ARBA00001947"/>
    </source>
</evidence>
<dbReference type="OrthoDB" id="9781588at2"/>
<protein>
    <submittedName>
        <fullName evidence="6">2-desacetyl-2-hydroxyethyl bacteriochlorophyllide A dehydrogenase</fullName>
    </submittedName>
</protein>
<dbReference type="InterPro" id="IPR011032">
    <property type="entry name" value="GroES-like_sf"/>
</dbReference>
<keyword evidence="4" id="KW-0862">Zinc</keyword>
<dbReference type="PANTHER" id="PTHR43350">
    <property type="entry name" value="NAD-DEPENDENT ALCOHOL DEHYDROGENASE"/>
    <property type="match status" value="1"/>
</dbReference>
<proteinExistence type="inferred from homology"/>
<dbReference type="GO" id="GO:0016491">
    <property type="term" value="F:oxidoreductase activity"/>
    <property type="evidence" value="ECO:0007669"/>
    <property type="project" value="UniProtKB-KW"/>
</dbReference>
<comment type="cofactor">
    <cofactor evidence="1">
        <name>Zn(2+)</name>
        <dbReference type="ChEBI" id="CHEBI:29105"/>
    </cofactor>
</comment>
<dbReference type="STRING" id="735517.SAMN05444272_2386"/>
<sequence>MTSARAFWISRAETSELRTETLAPLKAGHVRVKTLFSGISRGTEALVFKGLVPPGEHERMRGPNMGGCFSFPVKYGYAAVGRVEEGSADLAGKPVFCLHPHQDHFVVPEAAVRPIPENVPVERAILAANMETALNILWDAEVLPGDRVAVFGAGVVGALVAFLAARIPGTETILIDPNPARSALAASLDLSFARPEQVNGPFDVLINASATGEALSLAIEQAGQEARVVEASWFGEARASLSLGGAFHVRRLSLISSQVGNLPARQRARWDYSRRMDKALSLLSDPRLDALVSGETLFEDLPGAYGRILMDPATLCHRIRY</sequence>
<keyword evidence="5" id="KW-0560">Oxidoreductase</keyword>
<dbReference type="AlphaFoldDB" id="A0A1M7I0Z2"/>
<dbReference type="Gene3D" id="3.90.180.10">
    <property type="entry name" value="Medium-chain alcohol dehydrogenases, catalytic domain"/>
    <property type="match status" value="1"/>
</dbReference>
<evidence type="ECO:0000313" key="6">
    <source>
        <dbReference type="EMBL" id="SHM34067.1"/>
    </source>
</evidence>
<dbReference type="Gene3D" id="3.40.50.720">
    <property type="entry name" value="NAD(P)-binding Rossmann-like Domain"/>
    <property type="match status" value="1"/>
</dbReference>
<dbReference type="PANTHER" id="PTHR43350:SF19">
    <property type="entry name" value="D-GULOSIDE 3-DEHYDROGENASE"/>
    <property type="match status" value="1"/>
</dbReference>
<dbReference type="SUPFAM" id="SSF50129">
    <property type="entry name" value="GroES-like"/>
    <property type="match status" value="1"/>
</dbReference>
<gene>
    <name evidence="6" type="ORF">SAMN05444272_2386</name>
</gene>
<dbReference type="RefSeq" id="WP_073013283.1">
    <property type="nucleotide sequence ID" value="NZ_FRBW01000002.1"/>
</dbReference>